<keyword evidence="8 9" id="KW-0012">Acyltransferase</keyword>
<feature type="transmembrane region" description="Helical" evidence="9">
    <location>
        <begin position="195"/>
        <end position="213"/>
    </location>
</feature>
<dbReference type="InterPro" id="IPR003010">
    <property type="entry name" value="C-N_Hydrolase"/>
</dbReference>
<dbReference type="EMBL" id="JAMSHT010000001">
    <property type="protein sequence ID" value="MCM8556303.1"/>
    <property type="molecule type" value="Genomic_DNA"/>
</dbReference>
<evidence type="ECO:0000256" key="3">
    <source>
        <dbReference type="ARBA" id="ARBA00022475"/>
    </source>
</evidence>
<dbReference type="Pfam" id="PF20154">
    <property type="entry name" value="LNT_N"/>
    <property type="match status" value="1"/>
</dbReference>
<organism evidence="11 12">
    <name type="scientific">Sphingomicrobium sediminis</name>
    <dbReference type="NCBI Taxonomy" id="2950949"/>
    <lineage>
        <taxon>Bacteria</taxon>
        <taxon>Pseudomonadati</taxon>
        <taxon>Pseudomonadota</taxon>
        <taxon>Alphaproteobacteria</taxon>
        <taxon>Sphingomonadales</taxon>
        <taxon>Sphingomonadaceae</taxon>
        <taxon>Sphingomicrobium</taxon>
    </lineage>
</organism>
<feature type="transmembrane region" description="Helical" evidence="9">
    <location>
        <begin position="59"/>
        <end position="78"/>
    </location>
</feature>
<sequence>MAALSERLGSHRAALWLALMAGFVSATGFAPWSLWPFMLLAMAALTALVANAPSLKRALLLGWMFGLGQFVLGLNWIATAFTFQAKMPAWLGWIAVVLLSIYLAVYPALAAATGWKLGRKKPIALVLLLAGAWGIAEFLRAFIFTGFAWNPVAVSMVDLPLANLSRLVGTYGISAATVALGGAIWLLFKRTYFPAGLIAALLIGMSIGARPPATVPSDTQVRIVQPNIGQADKWKPGFDSEAAARLYNLSIQPRDERPLLILWPEAAVVDPMQDERLRGEGAARFERLRAVRALRPGDTLLSGGLAVQSPDGVRIGGATNSIFALDLDGEIQGRYDKAHLVPYGEYLPMRGILEPIGLSRLAPGAFDFSAGPGPQTLAIPGLDPIGMQICYEIIFSGQVVDRDNRPAFIFNPSNDAWFGAWGPPQHLAQARLRAIEEGLPVMRSTPTGISALIAPNGEIIASIPMGEADIIDAPLPIAGGPTPFANLGNLLAMAFCLLLGLLGIALARRAR</sequence>
<evidence type="ECO:0000256" key="1">
    <source>
        <dbReference type="ARBA" id="ARBA00004651"/>
    </source>
</evidence>
<proteinExistence type="inferred from homology"/>
<evidence type="ECO:0000256" key="7">
    <source>
        <dbReference type="ARBA" id="ARBA00023136"/>
    </source>
</evidence>
<dbReference type="PANTHER" id="PTHR38686">
    <property type="entry name" value="APOLIPOPROTEIN N-ACYLTRANSFERASE"/>
    <property type="match status" value="1"/>
</dbReference>
<evidence type="ECO:0000313" key="12">
    <source>
        <dbReference type="Proteomes" id="UP001155128"/>
    </source>
</evidence>
<keyword evidence="6 9" id="KW-1133">Transmembrane helix</keyword>
<comment type="similarity">
    <text evidence="2 9">Belongs to the CN hydrolase family. Apolipoprotein N-acyltransferase subfamily.</text>
</comment>
<evidence type="ECO:0000256" key="6">
    <source>
        <dbReference type="ARBA" id="ARBA00022989"/>
    </source>
</evidence>
<feature type="transmembrane region" description="Helical" evidence="9">
    <location>
        <begin position="123"/>
        <end position="149"/>
    </location>
</feature>
<comment type="subcellular location">
    <subcellularLocation>
        <location evidence="1 9">Cell membrane</location>
        <topology evidence="1 9">Multi-pass membrane protein</topology>
    </subcellularLocation>
</comment>
<dbReference type="GO" id="GO:0005886">
    <property type="term" value="C:plasma membrane"/>
    <property type="evidence" value="ECO:0007669"/>
    <property type="project" value="UniProtKB-SubCell"/>
</dbReference>
<dbReference type="AlphaFoldDB" id="A0A9X2EE14"/>
<comment type="pathway">
    <text evidence="9">Protein modification; lipoprotein biosynthesis (N-acyl transfer).</text>
</comment>
<accession>A0A9X2EE14</accession>
<dbReference type="PROSITE" id="PS50263">
    <property type="entry name" value="CN_HYDROLASE"/>
    <property type="match status" value="1"/>
</dbReference>
<dbReference type="PANTHER" id="PTHR38686:SF1">
    <property type="entry name" value="APOLIPOPROTEIN N-ACYLTRANSFERASE"/>
    <property type="match status" value="1"/>
</dbReference>
<comment type="function">
    <text evidence="9">Catalyzes the phospholipid dependent N-acylation of the N-terminal cysteine of apolipoprotein, the last step in lipoprotein maturation.</text>
</comment>
<feature type="transmembrane region" description="Helical" evidence="9">
    <location>
        <begin position="90"/>
        <end position="111"/>
    </location>
</feature>
<dbReference type="GO" id="GO:0042158">
    <property type="term" value="P:lipoprotein biosynthetic process"/>
    <property type="evidence" value="ECO:0007669"/>
    <property type="project" value="UniProtKB-UniRule"/>
</dbReference>
<dbReference type="Gene3D" id="3.60.110.10">
    <property type="entry name" value="Carbon-nitrogen hydrolase"/>
    <property type="match status" value="1"/>
</dbReference>
<evidence type="ECO:0000256" key="4">
    <source>
        <dbReference type="ARBA" id="ARBA00022679"/>
    </source>
</evidence>
<dbReference type="InterPro" id="IPR004563">
    <property type="entry name" value="Apolipo_AcylTrfase"/>
</dbReference>
<evidence type="ECO:0000259" key="10">
    <source>
        <dbReference type="PROSITE" id="PS50263"/>
    </source>
</evidence>
<feature type="domain" description="CN hydrolase" evidence="10">
    <location>
        <begin position="224"/>
        <end position="477"/>
    </location>
</feature>
<feature type="transmembrane region" description="Helical" evidence="9">
    <location>
        <begin position="169"/>
        <end position="188"/>
    </location>
</feature>
<dbReference type="EC" id="2.3.1.269" evidence="9"/>
<dbReference type="NCBIfam" id="TIGR00546">
    <property type="entry name" value="lnt"/>
    <property type="match status" value="1"/>
</dbReference>
<dbReference type="Proteomes" id="UP001155128">
    <property type="component" value="Unassembled WGS sequence"/>
</dbReference>
<evidence type="ECO:0000256" key="2">
    <source>
        <dbReference type="ARBA" id="ARBA00010065"/>
    </source>
</evidence>
<keyword evidence="7 9" id="KW-0472">Membrane</keyword>
<keyword evidence="3 9" id="KW-1003">Cell membrane</keyword>
<evidence type="ECO:0000256" key="8">
    <source>
        <dbReference type="ARBA" id="ARBA00023315"/>
    </source>
</evidence>
<keyword evidence="4 9" id="KW-0808">Transferase</keyword>
<dbReference type="CDD" id="cd07571">
    <property type="entry name" value="ALP_N-acyl_transferase"/>
    <property type="match status" value="1"/>
</dbReference>
<dbReference type="HAMAP" id="MF_01148">
    <property type="entry name" value="Lnt"/>
    <property type="match status" value="1"/>
</dbReference>
<reference evidence="11" key="1">
    <citation type="submission" date="2022-06" db="EMBL/GenBank/DDBJ databases">
        <title>Sphingomicrobium sedimins sp. nov., a marine bacterium isolated from tidal flat.</title>
        <authorList>
            <person name="Kim C.-H."/>
            <person name="Yoo Y."/>
            <person name="Kim J.-J."/>
        </authorList>
    </citation>
    <scope>NUCLEOTIDE SEQUENCE</scope>
    <source>
        <strain evidence="11">GRR-S6-50</strain>
    </source>
</reference>
<comment type="catalytic activity">
    <reaction evidence="9">
        <text>N-terminal S-1,2-diacyl-sn-glyceryl-L-cysteinyl-[lipoprotein] + a glycerophospholipid = N-acyl-S-1,2-diacyl-sn-glyceryl-L-cysteinyl-[lipoprotein] + a 2-acyl-sn-glycero-3-phospholipid + H(+)</text>
        <dbReference type="Rhea" id="RHEA:48228"/>
        <dbReference type="Rhea" id="RHEA-COMP:14681"/>
        <dbReference type="Rhea" id="RHEA-COMP:14684"/>
        <dbReference type="ChEBI" id="CHEBI:15378"/>
        <dbReference type="ChEBI" id="CHEBI:136912"/>
        <dbReference type="ChEBI" id="CHEBI:140656"/>
        <dbReference type="ChEBI" id="CHEBI:140657"/>
        <dbReference type="ChEBI" id="CHEBI:140660"/>
        <dbReference type="EC" id="2.3.1.269"/>
    </reaction>
</comment>
<dbReference type="Pfam" id="PF00795">
    <property type="entry name" value="CN_hydrolase"/>
    <property type="match status" value="1"/>
</dbReference>
<protein>
    <recommendedName>
        <fullName evidence="9">Apolipoprotein N-acyltransferase</fullName>
        <shortName evidence="9">ALP N-acyltransferase</shortName>
        <ecNumber evidence="9">2.3.1.269</ecNumber>
    </recommendedName>
</protein>
<evidence type="ECO:0000256" key="5">
    <source>
        <dbReference type="ARBA" id="ARBA00022692"/>
    </source>
</evidence>
<name>A0A9X2EE14_9SPHN</name>
<feature type="transmembrane region" description="Helical" evidence="9">
    <location>
        <begin position="487"/>
        <end position="507"/>
    </location>
</feature>
<dbReference type="GO" id="GO:0016410">
    <property type="term" value="F:N-acyltransferase activity"/>
    <property type="evidence" value="ECO:0007669"/>
    <property type="project" value="UniProtKB-UniRule"/>
</dbReference>
<dbReference type="InterPro" id="IPR036526">
    <property type="entry name" value="C-N_Hydrolase_sf"/>
</dbReference>
<dbReference type="RefSeq" id="WP_252111375.1">
    <property type="nucleotide sequence ID" value="NZ_JAMSHT010000001.1"/>
</dbReference>
<keyword evidence="5 9" id="KW-0812">Transmembrane</keyword>
<comment type="caution">
    <text evidence="11">The sequence shown here is derived from an EMBL/GenBank/DDBJ whole genome shotgun (WGS) entry which is preliminary data.</text>
</comment>
<evidence type="ECO:0000313" key="11">
    <source>
        <dbReference type="EMBL" id="MCM8556303.1"/>
    </source>
</evidence>
<feature type="transmembrane region" description="Helical" evidence="9">
    <location>
        <begin position="35"/>
        <end position="52"/>
    </location>
</feature>
<dbReference type="SUPFAM" id="SSF56317">
    <property type="entry name" value="Carbon-nitrogen hydrolase"/>
    <property type="match status" value="1"/>
</dbReference>
<gene>
    <name evidence="9 11" type="primary">lnt</name>
    <name evidence="11" type="ORF">NDO55_00520</name>
</gene>
<feature type="transmembrane region" description="Helical" evidence="9">
    <location>
        <begin position="12"/>
        <end position="29"/>
    </location>
</feature>
<dbReference type="InterPro" id="IPR045378">
    <property type="entry name" value="LNT_N"/>
</dbReference>
<keyword evidence="12" id="KW-1185">Reference proteome</keyword>
<evidence type="ECO:0000256" key="9">
    <source>
        <dbReference type="HAMAP-Rule" id="MF_01148"/>
    </source>
</evidence>